<protein>
    <recommendedName>
        <fullName evidence="4">Secreted protein</fullName>
    </recommendedName>
</protein>
<proteinExistence type="predicted"/>
<comment type="caution">
    <text evidence="2">The sequence shown here is derived from an EMBL/GenBank/DDBJ whole genome shotgun (WGS) entry which is preliminary data.</text>
</comment>
<organism evidence="2 3">
    <name type="scientific">Streptomyces ortus</name>
    <dbReference type="NCBI Taxonomy" id="2867268"/>
    <lineage>
        <taxon>Bacteria</taxon>
        <taxon>Bacillati</taxon>
        <taxon>Actinomycetota</taxon>
        <taxon>Actinomycetes</taxon>
        <taxon>Kitasatosporales</taxon>
        <taxon>Streptomycetaceae</taxon>
        <taxon>Streptomyces</taxon>
    </lineage>
</organism>
<reference evidence="2" key="1">
    <citation type="journal article" date="2022" name="bioRxiv">
        <title>Discovery and biosynthetic assessment of Streptomyces ortus sp nov. isolated from a deep-sea sponge.</title>
        <authorList>
            <person name="Williams S.E."/>
        </authorList>
    </citation>
    <scope>NUCLEOTIDE SEQUENCE</scope>
    <source>
        <strain evidence="2">A15ISP2-DRY2</strain>
    </source>
</reference>
<gene>
    <name evidence="2" type="ORF">K3769_24640</name>
</gene>
<name>A0ABT3V836_9ACTN</name>
<accession>A0ABT3V836</accession>
<dbReference type="Proteomes" id="UP001165590">
    <property type="component" value="Unassembled WGS sequence"/>
</dbReference>
<feature type="chain" id="PRO_5047019267" description="Secreted protein" evidence="1">
    <location>
        <begin position="26"/>
        <end position="119"/>
    </location>
</feature>
<evidence type="ECO:0008006" key="4">
    <source>
        <dbReference type="Google" id="ProtNLM"/>
    </source>
</evidence>
<evidence type="ECO:0000313" key="3">
    <source>
        <dbReference type="Proteomes" id="UP001165590"/>
    </source>
</evidence>
<dbReference type="EMBL" id="JAIFZO010000002">
    <property type="protein sequence ID" value="MCX4235901.1"/>
    <property type="molecule type" value="Genomic_DNA"/>
</dbReference>
<keyword evidence="3" id="KW-1185">Reference proteome</keyword>
<keyword evidence="1" id="KW-0732">Signal</keyword>
<feature type="signal peptide" evidence="1">
    <location>
        <begin position="1"/>
        <end position="25"/>
    </location>
</feature>
<dbReference type="RefSeq" id="WP_267031765.1">
    <property type="nucleotide sequence ID" value="NZ_JAIFZO010000002.1"/>
</dbReference>
<evidence type="ECO:0000313" key="2">
    <source>
        <dbReference type="EMBL" id="MCX4235901.1"/>
    </source>
</evidence>
<sequence>MARSIAIISASRTTRTLLGCFSASAAPAASTAPAESVAGRDPDAVFFAGLIGLIGLRGLRTLPDPLGADAVDAGADAAPGTASAGSASSAAPAAPAVLVFATSPTPLGTALPLTCRPAS</sequence>
<evidence type="ECO:0000256" key="1">
    <source>
        <dbReference type="SAM" id="SignalP"/>
    </source>
</evidence>